<accession>A0ACC0CFH5</accession>
<evidence type="ECO:0000313" key="2">
    <source>
        <dbReference type="Proteomes" id="UP001060085"/>
    </source>
</evidence>
<dbReference type="Proteomes" id="UP001060085">
    <property type="component" value="Linkage Group LG01"/>
</dbReference>
<dbReference type="EMBL" id="CM044701">
    <property type="protein sequence ID" value="KAI5683719.1"/>
    <property type="molecule type" value="Genomic_DNA"/>
</dbReference>
<sequence>MAELDFGGSIGYHFVPTDVEMLMLLRRRIEGKNICSRVIERDMYGETATPWLIFRGDDPWETLADIDSNKFTKDIKTLYVITKLKKIGNLKTIRVAGCGTWDGQTGKTYIEMNNKKIGYKRMFNFRASKKTVGAANKSSDNWIMHEYHLDGEFLMKGNCDDYVICRIKKLSNTKFSERSSVGYSTPEESSSRDHINNGAVPKNMSIAGGGGIIVEENQVHEECYDVSSRDIGGGGSISKVGNNKRKYCEASFDDDQLQESKQLSKHQRVMAEAAVHDNQELMKEELCKQQDDEWMNMIDWNNIDPCVGNSNTNNIPPTSDDIERLGRDQFDKEEWSAEEIEQMRIYLDYLEEETTAIDHPIEEMEQQQQINEDHDHQKKLGTNQQFEEDDRLEEWSDEDIQKLMTSLEN</sequence>
<evidence type="ECO:0000313" key="1">
    <source>
        <dbReference type="EMBL" id="KAI5683719.1"/>
    </source>
</evidence>
<name>A0ACC0CFH5_CATRO</name>
<organism evidence="1 2">
    <name type="scientific">Catharanthus roseus</name>
    <name type="common">Madagascar periwinkle</name>
    <name type="synonym">Vinca rosea</name>
    <dbReference type="NCBI Taxonomy" id="4058"/>
    <lineage>
        <taxon>Eukaryota</taxon>
        <taxon>Viridiplantae</taxon>
        <taxon>Streptophyta</taxon>
        <taxon>Embryophyta</taxon>
        <taxon>Tracheophyta</taxon>
        <taxon>Spermatophyta</taxon>
        <taxon>Magnoliopsida</taxon>
        <taxon>eudicotyledons</taxon>
        <taxon>Gunneridae</taxon>
        <taxon>Pentapetalae</taxon>
        <taxon>asterids</taxon>
        <taxon>lamiids</taxon>
        <taxon>Gentianales</taxon>
        <taxon>Apocynaceae</taxon>
        <taxon>Rauvolfioideae</taxon>
        <taxon>Vinceae</taxon>
        <taxon>Catharanthinae</taxon>
        <taxon>Catharanthus</taxon>
    </lineage>
</organism>
<proteinExistence type="predicted"/>
<protein>
    <submittedName>
        <fullName evidence="1">Uncharacterized protein</fullName>
    </submittedName>
</protein>
<gene>
    <name evidence="1" type="ORF">M9H77_04947</name>
</gene>
<comment type="caution">
    <text evidence="1">The sequence shown here is derived from an EMBL/GenBank/DDBJ whole genome shotgun (WGS) entry which is preliminary data.</text>
</comment>
<reference evidence="2" key="1">
    <citation type="journal article" date="2023" name="Nat. Plants">
        <title>Single-cell RNA sequencing provides a high-resolution roadmap for understanding the multicellular compartmentation of specialized metabolism.</title>
        <authorList>
            <person name="Sun S."/>
            <person name="Shen X."/>
            <person name="Li Y."/>
            <person name="Li Y."/>
            <person name="Wang S."/>
            <person name="Li R."/>
            <person name="Zhang H."/>
            <person name="Shen G."/>
            <person name="Guo B."/>
            <person name="Wei J."/>
            <person name="Xu J."/>
            <person name="St-Pierre B."/>
            <person name="Chen S."/>
            <person name="Sun C."/>
        </authorList>
    </citation>
    <scope>NUCLEOTIDE SEQUENCE [LARGE SCALE GENOMIC DNA]</scope>
</reference>
<keyword evidence="2" id="KW-1185">Reference proteome</keyword>